<dbReference type="Proteomes" id="UP000019249">
    <property type="component" value="Unassembled WGS sequence"/>
</dbReference>
<evidence type="ECO:0000313" key="3">
    <source>
        <dbReference type="Proteomes" id="UP000019249"/>
    </source>
</evidence>
<name>A0ABN0RCH8_9LIST</name>
<protein>
    <recommendedName>
        <fullName evidence="4">Transcriptional regulator</fullName>
    </recommendedName>
</protein>
<keyword evidence="1" id="KW-1133">Transmembrane helix</keyword>
<organism evidence="2 3">
    <name type="scientific">Listeria floridensis FSL S10-1187</name>
    <dbReference type="NCBI Taxonomy" id="1265817"/>
    <lineage>
        <taxon>Bacteria</taxon>
        <taxon>Bacillati</taxon>
        <taxon>Bacillota</taxon>
        <taxon>Bacilli</taxon>
        <taxon>Bacillales</taxon>
        <taxon>Listeriaceae</taxon>
        <taxon>Listeria</taxon>
    </lineage>
</organism>
<dbReference type="EMBL" id="AODF01000034">
    <property type="protein sequence ID" value="EUJ26924.1"/>
    <property type="molecule type" value="Genomic_DNA"/>
</dbReference>
<keyword evidence="1" id="KW-0472">Membrane</keyword>
<dbReference type="RefSeq" id="WP_036098236.1">
    <property type="nucleotide sequence ID" value="NZ_AODF01000034.1"/>
</dbReference>
<accession>A0ABN0RCH8</accession>
<sequence length="108" mass="12906">MNNMFPTFVKKKYTITTLDEGLFIISGVLSIIIFTKEYYANNTDLKEFTKNILFQEYKDYLFKNRNALYARVLRDILKTNDEKQLILINSILEFIYNKKENDSKDVKK</sequence>
<evidence type="ECO:0000256" key="1">
    <source>
        <dbReference type="SAM" id="Phobius"/>
    </source>
</evidence>
<reference evidence="2 3" key="1">
    <citation type="journal article" date="2014" name="Int. J. Syst. Evol. Microbiol.">
        <title>Listeria floridensis sp. nov., Listeria aquatica sp. nov., Listeria cornellensis sp. nov., Listeria riparia sp. nov. and Listeria grandensis sp. nov., from agricultural and natural environments.</title>
        <authorList>
            <person name="den Bakker H.C."/>
            <person name="Warchocki S."/>
            <person name="Wright E.M."/>
            <person name="Allred A.F."/>
            <person name="Ahlstrom C."/>
            <person name="Manuel C.S."/>
            <person name="Stasiewicz M.J."/>
            <person name="Burrell A."/>
            <person name="Roof S."/>
            <person name="Strawn L."/>
            <person name="Fortes E.D."/>
            <person name="Nightingale K.K."/>
            <person name="Kephart D."/>
            <person name="Wiedmann M."/>
        </authorList>
    </citation>
    <scope>NUCLEOTIDE SEQUENCE [LARGE SCALE GENOMIC DNA]</scope>
    <source>
        <strain evidence="2 3">FSL S10-1187</strain>
    </source>
</reference>
<gene>
    <name evidence="2" type="ORF">MFLO_13670</name>
</gene>
<proteinExistence type="predicted"/>
<feature type="transmembrane region" description="Helical" evidence="1">
    <location>
        <begin position="21"/>
        <end position="39"/>
    </location>
</feature>
<evidence type="ECO:0008006" key="4">
    <source>
        <dbReference type="Google" id="ProtNLM"/>
    </source>
</evidence>
<evidence type="ECO:0000313" key="2">
    <source>
        <dbReference type="EMBL" id="EUJ26924.1"/>
    </source>
</evidence>
<keyword evidence="1" id="KW-0812">Transmembrane</keyword>
<comment type="caution">
    <text evidence="2">The sequence shown here is derived from an EMBL/GenBank/DDBJ whole genome shotgun (WGS) entry which is preliminary data.</text>
</comment>
<keyword evidence="3" id="KW-1185">Reference proteome</keyword>